<dbReference type="GO" id="GO:0005524">
    <property type="term" value="F:ATP binding"/>
    <property type="evidence" value="ECO:0007669"/>
    <property type="project" value="InterPro"/>
</dbReference>
<dbReference type="PANTHER" id="PTHR10073:SF12">
    <property type="entry name" value="DNA MISMATCH REPAIR PROTEIN MLH1"/>
    <property type="match status" value="1"/>
</dbReference>
<feature type="compositionally biased region" description="Polar residues" evidence="4">
    <location>
        <begin position="337"/>
        <end position="346"/>
    </location>
</feature>
<dbReference type="InterPro" id="IPR014762">
    <property type="entry name" value="DNA_mismatch_repair_CS"/>
</dbReference>
<dbReference type="GO" id="GO:0030983">
    <property type="term" value="F:mismatched DNA binding"/>
    <property type="evidence" value="ECO:0007669"/>
    <property type="project" value="InterPro"/>
</dbReference>
<evidence type="ECO:0000313" key="7">
    <source>
        <dbReference type="EMBL" id="CAI8057190.1"/>
    </source>
</evidence>
<dbReference type="EMBL" id="CASHTH010004428">
    <property type="protein sequence ID" value="CAI8057190.1"/>
    <property type="molecule type" value="Genomic_DNA"/>
</dbReference>
<dbReference type="Gene3D" id="3.30.1540.20">
    <property type="entry name" value="MutL, C-terminal domain, dimerisation subdomain"/>
    <property type="match status" value="1"/>
</dbReference>
<organism evidence="7 8">
    <name type="scientific">Geodia barretti</name>
    <name type="common">Barrett's horny sponge</name>
    <dbReference type="NCBI Taxonomy" id="519541"/>
    <lineage>
        <taxon>Eukaryota</taxon>
        <taxon>Metazoa</taxon>
        <taxon>Porifera</taxon>
        <taxon>Demospongiae</taxon>
        <taxon>Heteroscleromorpha</taxon>
        <taxon>Tetractinellida</taxon>
        <taxon>Astrophorina</taxon>
        <taxon>Geodiidae</taxon>
        <taxon>Geodia</taxon>
    </lineage>
</organism>
<dbReference type="SUPFAM" id="SSF54211">
    <property type="entry name" value="Ribosomal protein S5 domain 2-like"/>
    <property type="match status" value="1"/>
</dbReference>
<feature type="region of interest" description="Disordered" evidence="4">
    <location>
        <begin position="337"/>
        <end position="376"/>
    </location>
</feature>
<evidence type="ECO:0000256" key="2">
    <source>
        <dbReference type="ARBA" id="ARBA00022763"/>
    </source>
</evidence>
<evidence type="ECO:0000259" key="6">
    <source>
        <dbReference type="SMART" id="SM01340"/>
    </source>
</evidence>
<keyword evidence="3" id="KW-0234">DNA repair</keyword>
<dbReference type="PANTHER" id="PTHR10073">
    <property type="entry name" value="DNA MISMATCH REPAIR PROTEIN MLH, PMS, MUTL"/>
    <property type="match status" value="1"/>
</dbReference>
<dbReference type="InterPro" id="IPR042120">
    <property type="entry name" value="MutL_C_dimsub"/>
</dbReference>
<dbReference type="Gene3D" id="3.30.565.10">
    <property type="entry name" value="Histidine kinase-like ATPase, C-terminal domain"/>
    <property type="match status" value="1"/>
</dbReference>
<dbReference type="InterPro" id="IPR020568">
    <property type="entry name" value="Ribosomal_Su5_D2-typ_SF"/>
</dbReference>
<comment type="similarity">
    <text evidence="1">Belongs to the DNA mismatch repair MutL/HexB family.</text>
</comment>
<dbReference type="Pfam" id="PF13589">
    <property type="entry name" value="HATPase_c_3"/>
    <property type="match status" value="1"/>
</dbReference>
<dbReference type="GO" id="GO:0032300">
    <property type="term" value="C:mismatch repair complex"/>
    <property type="evidence" value="ECO:0007669"/>
    <property type="project" value="InterPro"/>
</dbReference>
<comment type="caution">
    <text evidence="7">The sequence shown here is derived from an EMBL/GenBank/DDBJ whole genome shotgun (WGS) entry which is preliminary data.</text>
</comment>
<dbReference type="InterPro" id="IPR042121">
    <property type="entry name" value="MutL_C_regsub"/>
</dbReference>
<accession>A0AA35XLT9</accession>
<dbReference type="SUPFAM" id="SSF118116">
    <property type="entry name" value="DNA mismatch repair protein MutL"/>
    <property type="match status" value="1"/>
</dbReference>
<dbReference type="InterPro" id="IPR038973">
    <property type="entry name" value="MutL/Mlh/Pms-like"/>
</dbReference>
<dbReference type="Proteomes" id="UP001174909">
    <property type="component" value="Unassembled WGS sequence"/>
</dbReference>
<evidence type="ECO:0000256" key="1">
    <source>
        <dbReference type="ARBA" id="ARBA00006082"/>
    </source>
</evidence>
<evidence type="ECO:0000256" key="4">
    <source>
        <dbReference type="SAM" id="MobiDB-lite"/>
    </source>
</evidence>
<dbReference type="Pfam" id="PF08676">
    <property type="entry name" value="MutL_C"/>
    <property type="match status" value="1"/>
</dbReference>
<dbReference type="SUPFAM" id="SSF55874">
    <property type="entry name" value="ATPase domain of HSP90 chaperone/DNA topoisomerase II/histidine kinase"/>
    <property type="match status" value="1"/>
</dbReference>
<dbReference type="HAMAP" id="MF_00149">
    <property type="entry name" value="DNA_mis_repair"/>
    <property type="match status" value="1"/>
</dbReference>
<evidence type="ECO:0000259" key="5">
    <source>
        <dbReference type="SMART" id="SM00853"/>
    </source>
</evidence>
<proteinExistence type="inferred from homology"/>
<evidence type="ECO:0000256" key="3">
    <source>
        <dbReference type="ARBA" id="ARBA00023204"/>
    </source>
</evidence>
<dbReference type="CDD" id="cd00782">
    <property type="entry name" value="MutL_Trans"/>
    <property type="match status" value="1"/>
</dbReference>
<protein>
    <submittedName>
        <fullName evidence="7">DNA mismatch repair protein MutL</fullName>
    </submittedName>
</protein>
<dbReference type="InterPro" id="IPR037198">
    <property type="entry name" value="MutL_C_sf"/>
</dbReference>
<sequence>MPIQQLPSHVAAQIAAGEVIERPASVVKELLENSLDANATGISVSIREGGVAEIRVTDNGCGITPDELDLAFRHHATSKLATVDDLRTVSTLGFRGEALPSVAAVARVVCSTRPPDAESGACIEFRHGTRVGQRREGCPPGTSVQVADLFGDLPARRKFLRSASAETARIQEVVTRYALAHPEVRFTLSVDGRETVNTPGSGRLQDVILSVYGSEVAGRMLPVSLVDGEVSVDGYSGAPDLNRRNRSYTTLLVNRRWVYDRSIYYAIEQAYQGSLPERRFPLAVINIGLPSDQVDVNSHPTKREVRFRQGDRLFSLVQRAVREALIAHAPARVATRSFTPTGQVSETEPFPNPPRPASSGGSAPQHGDMTLPTTALAPADGSLRDVLADLRVVGQIRQTYIVAEGRSGMYLIDQHAAHERVVFDQIRRRMHEAARPSQPLLAPQATELSAAQASTLESYADLLADYGFMIEPFGERTRLIRALPASLAARANPDPAVALTELLDALAVEQVVMEREDALAATLACHGSVRAGMTLAQEEMDALLQQLQTTENPHHCPHGRPTVVHFTEYQLEREFGRR</sequence>
<dbReference type="InterPro" id="IPR013507">
    <property type="entry name" value="DNA_mismatch_S5_2-like"/>
</dbReference>
<dbReference type="NCBIfam" id="TIGR00585">
    <property type="entry name" value="mutl"/>
    <property type="match status" value="1"/>
</dbReference>
<feature type="domain" description="DNA mismatch repair protein S5" evidence="6">
    <location>
        <begin position="208"/>
        <end position="326"/>
    </location>
</feature>
<evidence type="ECO:0000313" key="8">
    <source>
        <dbReference type="Proteomes" id="UP001174909"/>
    </source>
</evidence>
<dbReference type="CDD" id="cd16926">
    <property type="entry name" value="HATPase_MutL-MLH-PMS-like"/>
    <property type="match status" value="1"/>
</dbReference>
<dbReference type="InterPro" id="IPR014721">
    <property type="entry name" value="Ribsml_uS5_D2-typ_fold_subgr"/>
</dbReference>
<dbReference type="InterPro" id="IPR036890">
    <property type="entry name" value="HATPase_C_sf"/>
</dbReference>
<gene>
    <name evidence="7" type="ORF">GBAR_LOCUS31154</name>
</gene>
<keyword evidence="8" id="KW-1185">Reference proteome</keyword>
<dbReference type="InterPro" id="IPR014790">
    <property type="entry name" value="MutL_C"/>
</dbReference>
<dbReference type="GO" id="GO:0006298">
    <property type="term" value="P:mismatch repair"/>
    <property type="evidence" value="ECO:0007669"/>
    <property type="project" value="InterPro"/>
</dbReference>
<dbReference type="Gene3D" id="3.30.1370.100">
    <property type="entry name" value="MutL, C-terminal domain, regulatory subdomain"/>
    <property type="match status" value="1"/>
</dbReference>
<dbReference type="SMART" id="SM01340">
    <property type="entry name" value="DNA_mis_repair"/>
    <property type="match status" value="1"/>
</dbReference>
<feature type="domain" description="MutL C-terminal dimerisation" evidence="5">
    <location>
        <begin position="392"/>
        <end position="535"/>
    </location>
</feature>
<dbReference type="GO" id="GO:0140664">
    <property type="term" value="F:ATP-dependent DNA damage sensor activity"/>
    <property type="evidence" value="ECO:0007669"/>
    <property type="project" value="InterPro"/>
</dbReference>
<dbReference type="AlphaFoldDB" id="A0AA35XLT9"/>
<dbReference type="PROSITE" id="PS00058">
    <property type="entry name" value="DNA_MISMATCH_REPAIR_1"/>
    <property type="match status" value="1"/>
</dbReference>
<dbReference type="InterPro" id="IPR020667">
    <property type="entry name" value="DNA_mismatch_repair_MutL"/>
</dbReference>
<dbReference type="Pfam" id="PF01119">
    <property type="entry name" value="DNA_mis_repair"/>
    <property type="match status" value="1"/>
</dbReference>
<keyword evidence="2" id="KW-0227">DNA damage</keyword>
<dbReference type="SMART" id="SM00853">
    <property type="entry name" value="MutL_C"/>
    <property type="match status" value="1"/>
</dbReference>
<dbReference type="FunFam" id="3.30.565.10:FF:000003">
    <property type="entry name" value="DNA mismatch repair endonuclease MutL"/>
    <property type="match status" value="1"/>
</dbReference>
<dbReference type="Gene3D" id="3.30.230.10">
    <property type="match status" value="1"/>
</dbReference>
<dbReference type="InterPro" id="IPR002099">
    <property type="entry name" value="MutL/Mlh/PMS"/>
</dbReference>
<dbReference type="GO" id="GO:0016887">
    <property type="term" value="F:ATP hydrolysis activity"/>
    <property type="evidence" value="ECO:0007669"/>
    <property type="project" value="InterPro"/>
</dbReference>
<name>A0AA35XLT9_GEOBA</name>
<reference evidence="7" key="1">
    <citation type="submission" date="2023-03" db="EMBL/GenBank/DDBJ databases">
        <authorList>
            <person name="Steffen K."/>
            <person name="Cardenas P."/>
        </authorList>
    </citation>
    <scope>NUCLEOTIDE SEQUENCE</scope>
</reference>